<evidence type="ECO:0000313" key="4">
    <source>
        <dbReference type="Proteomes" id="UP000295146"/>
    </source>
</evidence>
<evidence type="ECO:0000256" key="1">
    <source>
        <dbReference type="ARBA" id="ARBA00009199"/>
    </source>
</evidence>
<evidence type="ECO:0000259" key="2">
    <source>
        <dbReference type="Pfam" id="PF01425"/>
    </source>
</evidence>
<reference evidence="3 4" key="1">
    <citation type="submission" date="2019-03" db="EMBL/GenBank/DDBJ databases">
        <title>Genomic Encyclopedia of Type Strains, Phase III (KMG-III): the genomes of soil and plant-associated and newly described type strains.</title>
        <authorList>
            <person name="Whitman W."/>
        </authorList>
    </citation>
    <scope>NUCLEOTIDE SEQUENCE [LARGE SCALE GENOMIC DNA]</scope>
    <source>
        <strain evidence="3 4">VKM Ac-2573</strain>
    </source>
</reference>
<dbReference type="EMBL" id="SODP01000001">
    <property type="protein sequence ID" value="TDW77284.1"/>
    <property type="molecule type" value="Genomic_DNA"/>
</dbReference>
<keyword evidence="4" id="KW-1185">Reference proteome</keyword>
<evidence type="ECO:0000313" key="3">
    <source>
        <dbReference type="EMBL" id="TDW77284.1"/>
    </source>
</evidence>
<dbReference type="InterPro" id="IPR036928">
    <property type="entry name" value="AS_sf"/>
</dbReference>
<organism evidence="3 4">
    <name type="scientific">Kribbella pratensis</name>
    <dbReference type="NCBI Taxonomy" id="2512112"/>
    <lineage>
        <taxon>Bacteria</taxon>
        <taxon>Bacillati</taxon>
        <taxon>Actinomycetota</taxon>
        <taxon>Actinomycetes</taxon>
        <taxon>Propionibacteriales</taxon>
        <taxon>Kribbellaceae</taxon>
        <taxon>Kribbella</taxon>
    </lineage>
</organism>
<accession>A0A4R8CML0</accession>
<dbReference type="InterPro" id="IPR023631">
    <property type="entry name" value="Amidase_dom"/>
</dbReference>
<dbReference type="GO" id="GO:0003824">
    <property type="term" value="F:catalytic activity"/>
    <property type="evidence" value="ECO:0007669"/>
    <property type="project" value="InterPro"/>
</dbReference>
<dbReference type="SUPFAM" id="SSF75304">
    <property type="entry name" value="Amidase signature (AS) enzymes"/>
    <property type="match status" value="1"/>
</dbReference>
<feature type="domain" description="Amidase" evidence="2">
    <location>
        <begin position="30"/>
        <end position="463"/>
    </location>
</feature>
<dbReference type="AlphaFoldDB" id="A0A4R8CML0"/>
<proteinExistence type="inferred from homology"/>
<dbReference type="RefSeq" id="WP_134101619.1">
    <property type="nucleotide sequence ID" value="NZ_SODP01000001.1"/>
</dbReference>
<dbReference type="PANTHER" id="PTHR11895:SF7">
    <property type="entry name" value="GLUTAMYL-TRNA(GLN) AMIDOTRANSFERASE SUBUNIT A, MITOCHONDRIAL"/>
    <property type="match status" value="1"/>
</dbReference>
<dbReference type="Pfam" id="PF01425">
    <property type="entry name" value="Amidase"/>
    <property type="match status" value="1"/>
</dbReference>
<dbReference type="Proteomes" id="UP000295146">
    <property type="component" value="Unassembled WGS sequence"/>
</dbReference>
<name>A0A4R8CML0_9ACTN</name>
<dbReference type="OrthoDB" id="5175573at2"/>
<dbReference type="Gene3D" id="3.90.1300.10">
    <property type="entry name" value="Amidase signature (AS) domain"/>
    <property type="match status" value="1"/>
</dbReference>
<dbReference type="InterPro" id="IPR000120">
    <property type="entry name" value="Amidase"/>
</dbReference>
<comment type="similarity">
    <text evidence="1">Belongs to the amidase family.</text>
</comment>
<dbReference type="PANTHER" id="PTHR11895">
    <property type="entry name" value="TRANSAMIDASE"/>
    <property type="match status" value="1"/>
</dbReference>
<sequence>MITPLADELGELDAVAQADLVRRGEVTPYELISAAIERIEDLDPTLNAVITPLYDEALEAARTLPVRPVGPVGPLSGVPFLAKDLVVEIAGAPFSEGSRFVRGLVSQVDSELVRRWRRAGLVVLGKTNTPEFGMVPACEPLAFGPTRNPWDPSRSTSGSSGGSAAAVAARMVPMAHGNDLGGSIRYPASACGLFGLKPTRARNPLGPEYGDAISGWACEHALTRSVRDSAVLLDATAGPMQGDPYGLPSPGRPFAAEVGADPERLRIGYTARTADGRPAHPDCVAALEDAGELCASLGHDLVETELPGSISEVGTAIGTVFDAATAWIVEYWIRRLGRVPSDDELEPLTRAYWDRGRQVSAAAYLLAIEDCQAFARVVAQWLTGIDVWLTPTMSMPPATIGEITSTAEDPLRAARAGGRTVGYAGVVANLTGNPAMSVPLYWNESGLPIGVHFLGRYGDEGTLFRLAAQLESARPWAHRRPAVTVRTGLSAL</sequence>
<comment type="caution">
    <text evidence="3">The sequence shown here is derived from an EMBL/GenBank/DDBJ whole genome shotgun (WGS) entry which is preliminary data.</text>
</comment>
<protein>
    <submittedName>
        <fullName evidence="3">Amidase</fullName>
    </submittedName>
</protein>
<gene>
    <name evidence="3" type="ORF">EV653_2449</name>
</gene>